<feature type="region of interest" description="Disordered" evidence="1">
    <location>
        <begin position="1"/>
        <end position="88"/>
    </location>
</feature>
<accession>A0A6G1ISJ4</accession>
<feature type="compositionally biased region" description="Low complexity" evidence="1">
    <location>
        <begin position="73"/>
        <end position="88"/>
    </location>
</feature>
<feature type="compositionally biased region" description="Low complexity" evidence="1">
    <location>
        <begin position="108"/>
        <end position="127"/>
    </location>
</feature>
<evidence type="ECO:0000256" key="1">
    <source>
        <dbReference type="SAM" id="MobiDB-lite"/>
    </source>
</evidence>
<proteinExistence type="predicted"/>
<feature type="compositionally biased region" description="Low complexity" evidence="1">
    <location>
        <begin position="35"/>
        <end position="48"/>
    </location>
</feature>
<keyword evidence="3" id="KW-1185">Reference proteome</keyword>
<evidence type="ECO:0000313" key="3">
    <source>
        <dbReference type="Proteomes" id="UP000799291"/>
    </source>
</evidence>
<feature type="compositionally biased region" description="Pro residues" evidence="1">
    <location>
        <begin position="49"/>
        <end position="64"/>
    </location>
</feature>
<name>A0A6G1ISJ4_9PLEO</name>
<reference evidence="2" key="1">
    <citation type="journal article" date="2020" name="Stud. Mycol.">
        <title>101 Dothideomycetes genomes: a test case for predicting lifestyles and emergence of pathogens.</title>
        <authorList>
            <person name="Haridas S."/>
            <person name="Albert R."/>
            <person name="Binder M."/>
            <person name="Bloem J."/>
            <person name="Labutti K."/>
            <person name="Salamov A."/>
            <person name="Andreopoulos B."/>
            <person name="Baker S."/>
            <person name="Barry K."/>
            <person name="Bills G."/>
            <person name="Bluhm B."/>
            <person name="Cannon C."/>
            <person name="Castanera R."/>
            <person name="Culley D."/>
            <person name="Daum C."/>
            <person name="Ezra D."/>
            <person name="Gonzalez J."/>
            <person name="Henrissat B."/>
            <person name="Kuo A."/>
            <person name="Liang C."/>
            <person name="Lipzen A."/>
            <person name="Lutzoni F."/>
            <person name="Magnuson J."/>
            <person name="Mondo S."/>
            <person name="Nolan M."/>
            <person name="Ohm R."/>
            <person name="Pangilinan J."/>
            <person name="Park H.-J."/>
            <person name="Ramirez L."/>
            <person name="Alfaro M."/>
            <person name="Sun H."/>
            <person name="Tritt A."/>
            <person name="Yoshinaga Y."/>
            <person name="Zwiers L.-H."/>
            <person name="Turgeon B."/>
            <person name="Goodwin S."/>
            <person name="Spatafora J."/>
            <person name="Crous P."/>
            <person name="Grigoriev I."/>
        </authorList>
    </citation>
    <scope>NUCLEOTIDE SEQUENCE</scope>
    <source>
        <strain evidence="2">CBS 122367</strain>
    </source>
</reference>
<gene>
    <name evidence="2" type="ORF">K458DRAFT_84219</name>
</gene>
<evidence type="ECO:0000313" key="2">
    <source>
        <dbReference type="EMBL" id="KAF2680950.1"/>
    </source>
</evidence>
<protein>
    <submittedName>
        <fullName evidence="2">Uncharacterized protein</fullName>
    </submittedName>
</protein>
<sequence length="219" mass="23013">MLSHTRAPAPEFSASPRLRTSPSRKPYRRTPYFPLPAASAGSLLTTSAPIPPIPSSTPMSPPAPRLEQNEFEPSPTLSSSAFSPTLSSATFSPTPSFDSVFSSPALSSSSSFSSPSSSPSMGSSGFPSPTPASVDWGMGLGLTMSPGSSPVLAPTVFEKSGGGGGGGRVRACADSTIHVCRLRLKGFEDMVMVAGEEARRSRVRAKAKREKRRRDEFEC</sequence>
<organism evidence="2 3">
    <name type="scientific">Lentithecium fluviatile CBS 122367</name>
    <dbReference type="NCBI Taxonomy" id="1168545"/>
    <lineage>
        <taxon>Eukaryota</taxon>
        <taxon>Fungi</taxon>
        <taxon>Dikarya</taxon>
        <taxon>Ascomycota</taxon>
        <taxon>Pezizomycotina</taxon>
        <taxon>Dothideomycetes</taxon>
        <taxon>Pleosporomycetidae</taxon>
        <taxon>Pleosporales</taxon>
        <taxon>Massarineae</taxon>
        <taxon>Lentitheciaceae</taxon>
        <taxon>Lentithecium</taxon>
    </lineage>
</organism>
<dbReference type="AlphaFoldDB" id="A0A6G1ISJ4"/>
<dbReference type="Proteomes" id="UP000799291">
    <property type="component" value="Unassembled WGS sequence"/>
</dbReference>
<feature type="region of interest" description="Disordered" evidence="1">
    <location>
        <begin position="108"/>
        <end position="128"/>
    </location>
</feature>
<dbReference type="EMBL" id="MU005593">
    <property type="protein sequence ID" value="KAF2680950.1"/>
    <property type="molecule type" value="Genomic_DNA"/>
</dbReference>